<dbReference type="Proteomes" id="UP000029736">
    <property type="component" value="Unassembled WGS sequence"/>
</dbReference>
<sequence length="273" mass="30089">MAPSRGLQQIKLSNNLLLLNKNTLFIGKVVHAFEALASTNSYAQELLAKSKPTEGTVISAATQTAGRGQIGSKWESPEGESLSLSVILYPHFLQARKQFELNMAATLALRDALSAYAKSVVSVKWPNDVYLGPRKVAGILIQNQLAGQLVQHSIIGTGVNINQRAFPPELPFATSLYLDTGLIHDLDEVAASYLQALEQRYLQLRAGQTTRLRRDYYQHLTGYQELRTYRLPDGREFEAEAAGVDEAGRLLLRISGELQPFALKEIALVPDIS</sequence>
<gene>
    <name evidence="3" type="ORF">IX84_10405</name>
</gene>
<evidence type="ECO:0000256" key="1">
    <source>
        <dbReference type="ARBA" id="ARBA00022598"/>
    </source>
</evidence>
<dbReference type="GO" id="GO:0004077">
    <property type="term" value="F:biotin--[biotin carboxyl-carrier protein] ligase activity"/>
    <property type="evidence" value="ECO:0007669"/>
    <property type="project" value="InterPro"/>
</dbReference>
<name>A0A098S7Y6_9BACT</name>
<accession>A0A098S7Y6</accession>
<dbReference type="GO" id="GO:0005737">
    <property type="term" value="C:cytoplasm"/>
    <property type="evidence" value="ECO:0007669"/>
    <property type="project" value="TreeGrafter"/>
</dbReference>
<evidence type="ECO:0000313" key="4">
    <source>
        <dbReference type="Proteomes" id="UP000029736"/>
    </source>
</evidence>
<keyword evidence="4" id="KW-1185">Reference proteome</keyword>
<dbReference type="CDD" id="cd16442">
    <property type="entry name" value="BPL"/>
    <property type="match status" value="1"/>
</dbReference>
<keyword evidence="1" id="KW-0436">Ligase</keyword>
<dbReference type="STRING" id="1524460.IX84_10405"/>
<dbReference type="SUPFAM" id="SSF55681">
    <property type="entry name" value="Class II aaRS and biotin synthetases"/>
    <property type="match status" value="1"/>
</dbReference>
<dbReference type="PANTHER" id="PTHR12835:SF5">
    <property type="entry name" value="BIOTIN--PROTEIN LIGASE"/>
    <property type="match status" value="1"/>
</dbReference>
<dbReference type="InterPro" id="IPR045864">
    <property type="entry name" value="aa-tRNA-synth_II/BPL/LPL"/>
</dbReference>
<protein>
    <recommendedName>
        <fullName evidence="2">BPL/LPL catalytic domain-containing protein</fullName>
    </recommendedName>
</protein>
<feature type="domain" description="BPL/LPL catalytic" evidence="2">
    <location>
        <begin position="18"/>
        <end position="205"/>
    </location>
</feature>
<proteinExistence type="predicted"/>
<dbReference type="NCBIfam" id="TIGR00121">
    <property type="entry name" value="birA_ligase"/>
    <property type="match status" value="1"/>
</dbReference>
<dbReference type="PROSITE" id="PS51733">
    <property type="entry name" value="BPL_LPL_CATALYTIC"/>
    <property type="match status" value="1"/>
</dbReference>
<evidence type="ECO:0000313" key="3">
    <source>
        <dbReference type="EMBL" id="KGE88216.1"/>
    </source>
</evidence>
<dbReference type="PANTHER" id="PTHR12835">
    <property type="entry name" value="BIOTIN PROTEIN LIGASE"/>
    <property type="match status" value="1"/>
</dbReference>
<dbReference type="InterPro" id="IPR004143">
    <property type="entry name" value="BPL_LPL_catalytic"/>
</dbReference>
<dbReference type="Gene3D" id="3.30.930.10">
    <property type="entry name" value="Bira Bifunctional Protein, Domain 2"/>
    <property type="match status" value="1"/>
</dbReference>
<evidence type="ECO:0000259" key="2">
    <source>
        <dbReference type="PROSITE" id="PS51733"/>
    </source>
</evidence>
<reference evidence="3 4" key="1">
    <citation type="journal article" date="2014" name="Int. J. Syst. Evol. Microbiol.">
        <title>Phaeodactylibacter xiamenensis gen. nov., sp. nov., a member of the family Saprospiraceae isolated from the marine alga Phaeodactylum tricornutum.</title>
        <authorList>
            <person name="Chen Z.Jr."/>
            <person name="Lei X."/>
            <person name="Lai Q."/>
            <person name="Li Y."/>
            <person name="Zhang B."/>
            <person name="Zhang J."/>
            <person name="Zhang H."/>
            <person name="Yang L."/>
            <person name="Zheng W."/>
            <person name="Tian Y."/>
            <person name="Yu Z."/>
            <person name="Xu H.Jr."/>
            <person name="Zheng T."/>
        </authorList>
    </citation>
    <scope>NUCLEOTIDE SEQUENCE [LARGE SCALE GENOMIC DNA]</scope>
    <source>
        <strain evidence="3 4">KD52</strain>
    </source>
</reference>
<organism evidence="3 4">
    <name type="scientific">Phaeodactylibacter xiamenensis</name>
    <dbReference type="NCBI Taxonomy" id="1524460"/>
    <lineage>
        <taxon>Bacteria</taxon>
        <taxon>Pseudomonadati</taxon>
        <taxon>Bacteroidota</taxon>
        <taxon>Saprospiria</taxon>
        <taxon>Saprospirales</taxon>
        <taxon>Haliscomenobacteraceae</taxon>
        <taxon>Phaeodactylibacter</taxon>
    </lineage>
</organism>
<dbReference type="Pfam" id="PF03099">
    <property type="entry name" value="BPL_LplA_LipB"/>
    <property type="match status" value="1"/>
</dbReference>
<dbReference type="AlphaFoldDB" id="A0A098S7Y6"/>
<dbReference type="InterPro" id="IPR004408">
    <property type="entry name" value="Biotin_CoA_COase_ligase"/>
</dbReference>
<comment type="caution">
    <text evidence="3">The sequence shown here is derived from an EMBL/GenBank/DDBJ whole genome shotgun (WGS) entry which is preliminary data.</text>
</comment>
<dbReference type="EMBL" id="JPOS01000020">
    <property type="protein sequence ID" value="KGE88216.1"/>
    <property type="molecule type" value="Genomic_DNA"/>
</dbReference>